<accession>A0AAU9JG63</accession>
<reference evidence="1" key="1">
    <citation type="submission" date="2021-09" db="EMBL/GenBank/DDBJ databases">
        <authorList>
            <consortium name="AG Swart"/>
            <person name="Singh M."/>
            <person name="Singh A."/>
            <person name="Seah K."/>
            <person name="Emmerich C."/>
        </authorList>
    </citation>
    <scope>NUCLEOTIDE SEQUENCE</scope>
    <source>
        <strain evidence="1">ATCC30299</strain>
    </source>
</reference>
<evidence type="ECO:0000313" key="2">
    <source>
        <dbReference type="Proteomes" id="UP001162131"/>
    </source>
</evidence>
<dbReference type="AlphaFoldDB" id="A0AAU9JG63"/>
<dbReference type="Proteomes" id="UP001162131">
    <property type="component" value="Unassembled WGS sequence"/>
</dbReference>
<comment type="caution">
    <text evidence="1">The sequence shown here is derived from an EMBL/GenBank/DDBJ whole genome shotgun (WGS) entry which is preliminary data.</text>
</comment>
<organism evidence="1 2">
    <name type="scientific">Blepharisma stoltei</name>
    <dbReference type="NCBI Taxonomy" id="1481888"/>
    <lineage>
        <taxon>Eukaryota</taxon>
        <taxon>Sar</taxon>
        <taxon>Alveolata</taxon>
        <taxon>Ciliophora</taxon>
        <taxon>Postciliodesmatophora</taxon>
        <taxon>Heterotrichea</taxon>
        <taxon>Heterotrichida</taxon>
        <taxon>Blepharismidae</taxon>
        <taxon>Blepharisma</taxon>
    </lineage>
</organism>
<sequence>MVDASKTRSIQSYVDELKNSECFKGANALYSDRCGCLRDMIIETKHIETSATLVFYLFPSVYFIPDCQIYIENNDYMLYGVICHKSSGCYSAFTYCESGSSWVEYSWSKVAPVGLPDFRYVCILFYKNKI</sequence>
<dbReference type="InterPro" id="IPR038765">
    <property type="entry name" value="Papain-like_cys_pep_sf"/>
</dbReference>
<evidence type="ECO:0000313" key="1">
    <source>
        <dbReference type="EMBL" id="CAG9325253.1"/>
    </source>
</evidence>
<gene>
    <name evidence="1" type="ORF">BSTOLATCC_MIC38517</name>
</gene>
<keyword evidence="2" id="KW-1185">Reference proteome</keyword>
<protein>
    <recommendedName>
        <fullName evidence="3">USP domain-containing protein</fullName>
    </recommendedName>
</protein>
<dbReference type="Gene3D" id="3.90.70.10">
    <property type="entry name" value="Cysteine proteinases"/>
    <property type="match status" value="1"/>
</dbReference>
<proteinExistence type="predicted"/>
<dbReference type="EMBL" id="CAJZBQ010000038">
    <property type="protein sequence ID" value="CAG9325253.1"/>
    <property type="molecule type" value="Genomic_DNA"/>
</dbReference>
<dbReference type="SUPFAM" id="SSF54001">
    <property type="entry name" value="Cysteine proteinases"/>
    <property type="match status" value="1"/>
</dbReference>
<evidence type="ECO:0008006" key="3">
    <source>
        <dbReference type="Google" id="ProtNLM"/>
    </source>
</evidence>
<name>A0AAU9JG63_9CILI</name>